<keyword evidence="4" id="KW-0256">Endoplasmic reticulum</keyword>
<dbReference type="EMBL" id="CP049012">
    <property type="protein sequence ID" value="QID88114.1"/>
    <property type="molecule type" value="Genomic_DNA"/>
</dbReference>
<evidence type="ECO:0000256" key="8">
    <source>
        <dbReference type="SAM" id="Phobius"/>
    </source>
</evidence>
<dbReference type="Proteomes" id="UP000501346">
    <property type="component" value="Chromosome SeXV-SeVIII"/>
</dbReference>
<dbReference type="Pfam" id="PF07281">
    <property type="entry name" value="INSIG"/>
    <property type="match status" value="1"/>
</dbReference>
<sequence length="291" mass="32057">MGKKKSKSQVRSNDTSGAAASFKEATSLPPLGNKLGSASFTAINTLTKPALFSFYDEDITKNEGDVYDKTLLSNASQLEMVAPPDAVKHERSLYVKIINFIAAIFILFIAGVLFPTVSECLFDNDQLAKGDIVSFLQHGLALKNKFVSDPNVVPDWAVFGIEGVILGSIVPFIDCFVKCRRLPNTRSSMYKNSLGSFIRCANTLLGIIFGIRKIEWSSSLQAAGAWSLLNIVLWLFFDGTLTVLISGLVVGAISAFSCTQYVSQLSQTLYFIDFYFFGFLMFSKLGRYLFD</sequence>
<feature type="transmembrane region" description="Helical" evidence="8">
    <location>
        <begin position="268"/>
        <end position="290"/>
    </location>
</feature>
<accession>A0A6C1EHT5</accession>
<keyword evidence="6 8" id="KW-0472">Membrane</keyword>
<evidence type="ECO:0000256" key="4">
    <source>
        <dbReference type="ARBA" id="ARBA00022824"/>
    </source>
</evidence>
<evidence type="ECO:0000256" key="7">
    <source>
        <dbReference type="SAM" id="MobiDB-lite"/>
    </source>
</evidence>
<reference evidence="9 10" key="1">
    <citation type="journal article" date="2019" name="BMC Genomics">
        <title>Chromosome level assembly and comparative genome analysis confirm lager-brewing yeasts originated from a single hybridization.</title>
        <authorList>
            <person name="Salazar A.N."/>
            <person name="Gorter de Vries A.R."/>
            <person name="van den Broek M."/>
            <person name="Brouwers N."/>
            <person name="de la Torre Cortes P."/>
            <person name="Kuijpers N.G.A."/>
            <person name="Daran J.G."/>
            <person name="Abeel T."/>
        </authorList>
    </citation>
    <scope>NUCLEOTIDE SEQUENCE [LARGE SCALE GENOMIC DNA]</scope>
    <source>
        <strain evidence="9 10">CBS 1483</strain>
    </source>
</reference>
<dbReference type="OrthoDB" id="205546at2759"/>
<feature type="region of interest" description="Disordered" evidence="7">
    <location>
        <begin position="1"/>
        <end position="21"/>
    </location>
</feature>
<dbReference type="InterPro" id="IPR025929">
    <property type="entry name" value="INSIG_fam"/>
</dbReference>
<keyword evidence="5 8" id="KW-1133">Transmembrane helix</keyword>
<evidence type="ECO:0000256" key="6">
    <source>
        <dbReference type="ARBA" id="ARBA00023136"/>
    </source>
</evidence>
<feature type="transmembrane region" description="Helical" evidence="8">
    <location>
        <begin position="156"/>
        <end position="177"/>
    </location>
</feature>
<dbReference type="GO" id="GO:0005789">
    <property type="term" value="C:endoplasmic reticulum membrane"/>
    <property type="evidence" value="ECO:0007669"/>
    <property type="project" value="UniProtKB-SubCell"/>
</dbReference>
<evidence type="ECO:0000313" key="9">
    <source>
        <dbReference type="EMBL" id="QID88114.1"/>
    </source>
</evidence>
<proteinExistence type="inferred from homology"/>
<keyword evidence="10" id="KW-1185">Reference proteome</keyword>
<evidence type="ECO:0000256" key="2">
    <source>
        <dbReference type="ARBA" id="ARBA00007475"/>
    </source>
</evidence>
<dbReference type="PANTHER" id="PTHR15301">
    <property type="entry name" value="INSULIN-INDUCED GENE 1"/>
    <property type="match status" value="1"/>
</dbReference>
<feature type="transmembrane region" description="Helical" evidence="8">
    <location>
        <begin position="97"/>
        <end position="117"/>
    </location>
</feature>
<comment type="similarity">
    <text evidence="2">Belongs to the INSIG family.</text>
</comment>
<evidence type="ECO:0000313" key="10">
    <source>
        <dbReference type="Proteomes" id="UP000501346"/>
    </source>
</evidence>
<dbReference type="PANTHER" id="PTHR15301:SF3">
    <property type="entry name" value="PROTEIN NSG1-RELATED"/>
    <property type="match status" value="1"/>
</dbReference>
<name>A0A6C1EHT5_SACPS</name>
<feature type="transmembrane region" description="Helical" evidence="8">
    <location>
        <begin position="231"/>
        <end position="256"/>
    </location>
</feature>
<dbReference type="GO" id="GO:0016126">
    <property type="term" value="P:sterol biosynthetic process"/>
    <property type="evidence" value="ECO:0007669"/>
    <property type="project" value="TreeGrafter"/>
</dbReference>
<protein>
    <submittedName>
        <fullName evidence="9">Neuronal vesicle trafficking-associated protein 1</fullName>
    </submittedName>
</protein>
<comment type="subcellular location">
    <subcellularLocation>
        <location evidence="1">Endoplasmic reticulum membrane</location>
        <topology evidence="1">Multi-pass membrane protein</topology>
    </subcellularLocation>
</comment>
<feature type="compositionally biased region" description="Polar residues" evidence="7">
    <location>
        <begin position="9"/>
        <end position="18"/>
    </location>
</feature>
<gene>
    <name evidence="9" type="primary">NSG1_2</name>
    <name evidence="9" type="ORF">GRS66_010820</name>
</gene>
<evidence type="ECO:0000256" key="5">
    <source>
        <dbReference type="ARBA" id="ARBA00022989"/>
    </source>
</evidence>
<keyword evidence="3 8" id="KW-0812">Transmembrane</keyword>
<evidence type="ECO:0000256" key="1">
    <source>
        <dbReference type="ARBA" id="ARBA00004477"/>
    </source>
</evidence>
<dbReference type="AlphaFoldDB" id="A0A6C1EHT5"/>
<organism evidence="9 10">
    <name type="scientific">Saccharomyces pastorianus</name>
    <name type="common">Lager yeast</name>
    <name type="synonym">Saccharomyces cerevisiae x Saccharomyces eubayanus</name>
    <dbReference type="NCBI Taxonomy" id="27292"/>
    <lineage>
        <taxon>Eukaryota</taxon>
        <taxon>Fungi</taxon>
        <taxon>Dikarya</taxon>
        <taxon>Ascomycota</taxon>
        <taxon>Saccharomycotina</taxon>
        <taxon>Saccharomycetes</taxon>
        <taxon>Saccharomycetales</taxon>
        <taxon>Saccharomycetaceae</taxon>
        <taxon>Saccharomyces</taxon>
    </lineage>
</organism>
<evidence type="ECO:0000256" key="3">
    <source>
        <dbReference type="ARBA" id="ARBA00022692"/>
    </source>
</evidence>